<evidence type="ECO:0000259" key="4">
    <source>
        <dbReference type="PROSITE" id="PS50949"/>
    </source>
</evidence>
<dbReference type="InterPro" id="IPR036390">
    <property type="entry name" value="WH_DNA-bd_sf"/>
</dbReference>
<feature type="domain" description="HTH gntR-type" evidence="4">
    <location>
        <begin position="20"/>
        <end position="87"/>
    </location>
</feature>
<dbReference type="InterPro" id="IPR036388">
    <property type="entry name" value="WH-like_DNA-bd_sf"/>
</dbReference>
<dbReference type="GO" id="GO:0003700">
    <property type="term" value="F:DNA-binding transcription factor activity"/>
    <property type="evidence" value="ECO:0007669"/>
    <property type="project" value="InterPro"/>
</dbReference>
<keyword evidence="2" id="KW-0238">DNA-binding</keyword>
<reference evidence="5" key="2">
    <citation type="submission" date="2020-09" db="EMBL/GenBank/DDBJ databases">
        <authorList>
            <person name="Sun Q."/>
            <person name="Zhou Y."/>
        </authorList>
    </citation>
    <scope>NUCLEOTIDE SEQUENCE</scope>
    <source>
        <strain evidence="5">CGMCC 1.12827</strain>
    </source>
</reference>
<reference evidence="5" key="1">
    <citation type="journal article" date="2014" name="Int. J. Syst. Evol. Microbiol.">
        <title>Complete genome sequence of Corynebacterium casei LMG S-19264T (=DSM 44701T), isolated from a smear-ripened cheese.</title>
        <authorList>
            <consortium name="US DOE Joint Genome Institute (JGI-PGF)"/>
            <person name="Walter F."/>
            <person name="Albersmeier A."/>
            <person name="Kalinowski J."/>
            <person name="Ruckert C."/>
        </authorList>
    </citation>
    <scope>NUCLEOTIDE SEQUENCE</scope>
    <source>
        <strain evidence="5">CGMCC 1.12827</strain>
    </source>
</reference>
<keyword evidence="6" id="KW-1185">Reference proteome</keyword>
<dbReference type="Gene3D" id="1.10.10.10">
    <property type="entry name" value="Winged helix-like DNA-binding domain superfamily/Winged helix DNA-binding domain"/>
    <property type="match status" value="1"/>
</dbReference>
<dbReference type="RefSeq" id="WP_188588862.1">
    <property type="nucleotide sequence ID" value="NZ_BMGC01000060.1"/>
</dbReference>
<dbReference type="Pfam" id="PF00392">
    <property type="entry name" value="GntR"/>
    <property type="match status" value="1"/>
</dbReference>
<dbReference type="InterPro" id="IPR008920">
    <property type="entry name" value="TF_FadR/GntR_C"/>
</dbReference>
<dbReference type="SMART" id="SM00345">
    <property type="entry name" value="HTH_GNTR"/>
    <property type="match status" value="1"/>
</dbReference>
<organism evidence="5 6">
    <name type="scientific">Gordonia jinhuaensis</name>
    <dbReference type="NCBI Taxonomy" id="1517702"/>
    <lineage>
        <taxon>Bacteria</taxon>
        <taxon>Bacillati</taxon>
        <taxon>Actinomycetota</taxon>
        <taxon>Actinomycetes</taxon>
        <taxon>Mycobacteriales</taxon>
        <taxon>Gordoniaceae</taxon>
        <taxon>Gordonia</taxon>
    </lineage>
</organism>
<proteinExistence type="predicted"/>
<evidence type="ECO:0000313" key="5">
    <source>
        <dbReference type="EMBL" id="GGB47610.1"/>
    </source>
</evidence>
<dbReference type="Gene3D" id="1.20.120.530">
    <property type="entry name" value="GntR ligand-binding domain-like"/>
    <property type="match status" value="1"/>
</dbReference>
<dbReference type="PROSITE" id="PS50949">
    <property type="entry name" value="HTH_GNTR"/>
    <property type="match status" value="1"/>
</dbReference>
<dbReference type="GO" id="GO:0003677">
    <property type="term" value="F:DNA binding"/>
    <property type="evidence" value="ECO:0007669"/>
    <property type="project" value="UniProtKB-KW"/>
</dbReference>
<sequence>MSTADENPSAPGAIGIIKRENLRTVVTNALRAAVISGEMEPGTMYSAPTLSKRFGVSATPVREAMLDLMSEGLVTSVPNKGYVVVPVSDHDLDEITDLRLMIEPTATVRAATLMPEDIMPELREMAEAIVAAARAKDLIAYVEADRAFHLRILEFYGNERLLKLVADLRAQTRLYGLKSLVANDELVEDALQHHRILDLIERRQFDDLDPELRDHIGRTRGIWATGV</sequence>
<dbReference type="EMBL" id="BMGC01000060">
    <property type="protein sequence ID" value="GGB47610.1"/>
    <property type="molecule type" value="Genomic_DNA"/>
</dbReference>
<evidence type="ECO:0000256" key="1">
    <source>
        <dbReference type="ARBA" id="ARBA00023015"/>
    </source>
</evidence>
<dbReference type="CDD" id="cd07377">
    <property type="entry name" value="WHTH_GntR"/>
    <property type="match status" value="1"/>
</dbReference>
<evidence type="ECO:0000313" key="6">
    <source>
        <dbReference type="Proteomes" id="UP000621454"/>
    </source>
</evidence>
<comment type="caution">
    <text evidence="5">The sequence shown here is derived from an EMBL/GenBank/DDBJ whole genome shotgun (WGS) entry which is preliminary data.</text>
</comment>
<dbReference type="InterPro" id="IPR000524">
    <property type="entry name" value="Tscrpt_reg_HTH_GntR"/>
</dbReference>
<name>A0A916X1P9_9ACTN</name>
<evidence type="ECO:0000256" key="2">
    <source>
        <dbReference type="ARBA" id="ARBA00023125"/>
    </source>
</evidence>
<dbReference type="AlphaFoldDB" id="A0A916X1P9"/>
<evidence type="ECO:0000256" key="3">
    <source>
        <dbReference type="ARBA" id="ARBA00023163"/>
    </source>
</evidence>
<dbReference type="SUPFAM" id="SSF46785">
    <property type="entry name" value="Winged helix' DNA-binding domain"/>
    <property type="match status" value="1"/>
</dbReference>
<dbReference type="InterPro" id="IPR011711">
    <property type="entry name" value="GntR_C"/>
</dbReference>
<keyword evidence="3" id="KW-0804">Transcription</keyword>
<gene>
    <name evidence="5" type="ORF">GCM10011489_38550</name>
</gene>
<dbReference type="PANTHER" id="PTHR43537:SF45">
    <property type="entry name" value="GNTR FAMILY REGULATORY PROTEIN"/>
    <property type="match status" value="1"/>
</dbReference>
<dbReference type="SUPFAM" id="SSF48008">
    <property type="entry name" value="GntR ligand-binding domain-like"/>
    <property type="match status" value="1"/>
</dbReference>
<dbReference type="PANTHER" id="PTHR43537">
    <property type="entry name" value="TRANSCRIPTIONAL REGULATOR, GNTR FAMILY"/>
    <property type="match status" value="1"/>
</dbReference>
<dbReference type="SMART" id="SM00895">
    <property type="entry name" value="FCD"/>
    <property type="match status" value="1"/>
</dbReference>
<keyword evidence="1" id="KW-0805">Transcription regulation</keyword>
<dbReference type="Pfam" id="PF07729">
    <property type="entry name" value="FCD"/>
    <property type="match status" value="1"/>
</dbReference>
<dbReference type="Proteomes" id="UP000621454">
    <property type="component" value="Unassembled WGS sequence"/>
</dbReference>
<protein>
    <submittedName>
        <fullName evidence="5">GntR family transcriptional regulator</fullName>
    </submittedName>
</protein>
<accession>A0A916X1P9</accession>